<dbReference type="RefSeq" id="WP_161056970.1">
    <property type="nucleotide sequence ID" value="NZ_WWCT01000021.1"/>
</dbReference>
<dbReference type="Proteomes" id="UP000642144">
    <property type="component" value="Unassembled WGS sequence"/>
</dbReference>
<name>A0ABW9W6F7_9BURK</name>
<accession>A0ABW9W6F7</accession>
<protein>
    <submittedName>
        <fullName evidence="1">Uncharacterized protein</fullName>
    </submittedName>
</protein>
<gene>
    <name evidence="1" type="ORF">GTP69_22585</name>
</gene>
<organism evidence="1 2">
    <name type="scientific">Duganella levis</name>
    <dbReference type="NCBI Taxonomy" id="2692169"/>
    <lineage>
        <taxon>Bacteria</taxon>
        <taxon>Pseudomonadati</taxon>
        <taxon>Pseudomonadota</taxon>
        <taxon>Betaproteobacteria</taxon>
        <taxon>Burkholderiales</taxon>
        <taxon>Oxalobacteraceae</taxon>
        <taxon>Telluria group</taxon>
        <taxon>Duganella</taxon>
    </lineage>
</organism>
<proteinExistence type="predicted"/>
<sequence length="103" mass="11428">MVADAKSPQTPTKKLPAWDACTKISFSAATHTTNMLKTMIAMEFMAILDNIVPSSPGARQDLLEIKTQVHEAAKSGKILVQEWQILIERSNEVEHVCDNTPKH</sequence>
<dbReference type="EMBL" id="WWCT01000021">
    <property type="protein sequence ID" value="MYN29195.1"/>
    <property type="molecule type" value="Genomic_DNA"/>
</dbReference>
<reference evidence="1 2" key="1">
    <citation type="submission" date="2019-12" db="EMBL/GenBank/DDBJ databases">
        <title>Novel species isolated from a subtropical stream in China.</title>
        <authorList>
            <person name="Lu H."/>
        </authorList>
    </citation>
    <scope>NUCLEOTIDE SEQUENCE [LARGE SCALE GENOMIC DNA]</scope>
    <source>
        <strain evidence="1 2">CY42W</strain>
    </source>
</reference>
<evidence type="ECO:0000313" key="1">
    <source>
        <dbReference type="EMBL" id="MYN29195.1"/>
    </source>
</evidence>
<evidence type="ECO:0000313" key="2">
    <source>
        <dbReference type="Proteomes" id="UP000642144"/>
    </source>
</evidence>
<keyword evidence="2" id="KW-1185">Reference proteome</keyword>
<comment type="caution">
    <text evidence="1">The sequence shown here is derived from an EMBL/GenBank/DDBJ whole genome shotgun (WGS) entry which is preliminary data.</text>
</comment>